<protein>
    <submittedName>
        <fullName evidence="1">Winged helix-turn-helix transcriptional regulator</fullName>
    </submittedName>
</protein>
<dbReference type="CDD" id="cd00090">
    <property type="entry name" value="HTH_ARSR"/>
    <property type="match status" value="1"/>
</dbReference>
<accession>A0A9Q7ACG3</accession>
<evidence type="ECO:0000313" key="2">
    <source>
        <dbReference type="Proteomes" id="UP000671879"/>
    </source>
</evidence>
<gene>
    <name evidence="1" type="ORF">KAR29_11225</name>
</gene>
<dbReference type="Proteomes" id="UP000671879">
    <property type="component" value="Chromosome"/>
</dbReference>
<dbReference type="KEGG" id="aram:KAR29_11225"/>
<dbReference type="AlphaFoldDB" id="A0A9Q7ACG3"/>
<dbReference type="Gene3D" id="1.10.10.10">
    <property type="entry name" value="Winged helix-like DNA-binding domain superfamily/Winged helix DNA-binding domain"/>
    <property type="match status" value="1"/>
</dbReference>
<organism evidence="1 2">
    <name type="scientific">Aminithiophilus ramosus</name>
    <dbReference type="NCBI Taxonomy" id="3029084"/>
    <lineage>
        <taxon>Bacteria</taxon>
        <taxon>Thermotogati</taxon>
        <taxon>Synergistota</taxon>
        <taxon>Synergistia</taxon>
        <taxon>Synergistales</taxon>
        <taxon>Aminithiophilaceae</taxon>
        <taxon>Aminithiophilus</taxon>
    </lineage>
</organism>
<dbReference type="RefSeq" id="WP_274373081.1">
    <property type="nucleotide sequence ID" value="NZ_CP072943.1"/>
</dbReference>
<keyword evidence="2" id="KW-1185">Reference proteome</keyword>
<dbReference type="SUPFAM" id="SSF46785">
    <property type="entry name" value="Winged helix' DNA-binding domain"/>
    <property type="match status" value="1"/>
</dbReference>
<sequence>MLESLITSKTRIRLLLKFFLNPAHGAYLRELAQEFEESTNSVRVELNRMAESGLIESKEEGRTKVYRANQAHPLFPEISRIVAKTVGFDRLIEQVIQRLGNVKFAFVTGDYARGIDSGLIDLVLVGAIDETYLASLTKKVEGLIEKKIRALSLSPEEFQKLEGRFKEEPYFIVWDSKKTCTIFSSTE</sequence>
<dbReference type="EMBL" id="CP072943">
    <property type="protein sequence ID" value="QTX31889.1"/>
    <property type="molecule type" value="Genomic_DNA"/>
</dbReference>
<evidence type="ECO:0000313" key="1">
    <source>
        <dbReference type="EMBL" id="QTX31889.1"/>
    </source>
</evidence>
<name>A0A9Q7ACG3_9BACT</name>
<dbReference type="InterPro" id="IPR036390">
    <property type="entry name" value="WH_DNA-bd_sf"/>
</dbReference>
<dbReference type="InterPro" id="IPR036388">
    <property type="entry name" value="WH-like_DNA-bd_sf"/>
</dbReference>
<proteinExistence type="predicted"/>
<reference evidence="2" key="1">
    <citation type="submission" date="2021-04" db="EMBL/GenBank/DDBJ databases">
        <title>A novel Synergistetes isolate from a pyrite-forming mixed culture.</title>
        <authorList>
            <person name="Bunk B."/>
            <person name="Sproer C."/>
            <person name="Spring S."/>
            <person name="Pester M."/>
        </authorList>
    </citation>
    <scope>NUCLEOTIDE SEQUENCE [LARGE SCALE GENOMIC DNA]</scope>
    <source>
        <strain evidence="2">J.5.4.2-T.3.5.2</strain>
    </source>
</reference>
<dbReference type="InterPro" id="IPR011991">
    <property type="entry name" value="ArsR-like_HTH"/>
</dbReference>